<dbReference type="Proteomes" id="UP000184066">
    <property type="component" value="Unassembled WGS sequence"/>
</dbReference>
<feature type="compositionally biased region" description="Low complexity" evidence="1">
    <location>
        <begin position="348"/>
        <end position="363"/>
    </location>
</feature>
<evidence type="ECO:0000313" key="4">
    <source>
        <dbReference type="Proteomes" id="UP000184066"/>
    </source>
</evidence>
<evidence type="ECO:0000259" key="2">
    <source>
        <dbReference type="Pfam" id="PF13717"/>
    </source>
</evidence>
<protein>
    <submittedName>
        <fullName evidence="3">Meckel syndrome type 1 protein</fullName>
    </submittedName>
</protein>
<feature type="compositionally biased region" description="Low complexity" evidence="1">
    <location>
        <begin position="371"/>
        <end position="382"/>
    </location>
</feature>
<organism evidence="3 4">
    <name type="scientific">Oceanicella actignis</name>
    <dbReference type="NCBI Taxonomy" id="1189325"/>
    <lineage>
        <taxon>Bacteria</taxon>
        <taxon>Pseudomonadati</taxon>
        <taxon>Pseudomonadota</taxon>
        <taxon>Alphaproteobacteria</taxon>
        <taxon>Rhodobacterales</taxon>
        <taxon>Paracoccaceae</taxon>
        <taxon>Oceanicella</taxon>
    </lineage>
</organism>
<feature type="region of interest" description="Disordered" evidence="1">
    <location>
        <begin position="65"/>
        <end position="250"/>
    </location>
</feature>
<keyword evidence="4" id="KW-1185">Reference proteome</keyword>
<feature type="region of interest" description="Disordered" evidence="1">
    <location>
        <begin position="348"/>
        <end position="382"/>
    </location>
</feature>
<name>A0A1M7SE89_9RHOB</name>
<proteinExistence type="predicted"/>
<sequence length="382" mass="38197">MQITCPSCAAQYDAPDAAFPIEGRVVECSACGARWLQPGPAAPAAAGDAAPRVPGLAEAAQALAALREGASEDDDEDGEDGREAPAGPSAQRMADDGWPDAKAAAGLRAAEVESAAPPGESAPDEDAADEGGAGEGGADDAPADDGSALADALRARLAEAERPADRRSWLDDEEDEEDEGDDAEPAGSANLAARLRARRAPDLPDAEDGPDAPDADAQSPASDEDEAAPRPAEAALSAIAPPPARASQPELDAARLAARLREADPAPAARGGFRIGFAAAVLIAALAAGAYLTKDRISAAAPAAAPALEAYARSVDAGRLAIRDGAEAALELGGDLVEKLRRAIADALDLPPQPEALPEAPAADPRDEGAAEPAPGGTSANG</sequence>
<feature type="compositionally biased region" description="Basic and acidic residues" evidence="1">
    <location>
        <begin position="153"/>
        <end position="170"/>
    </location>
</feature>
<dbReference type="Pfam" id="PF13717">
    <property type="entry name" value="Zn_ribbon_4"/>
    <property type="match status" value="1"/>
</dbReference>
<dbReference type="RefSeq" id="WP_072746358.1">
    <property type="nucleotide sequence ID" value="NZ_FOHL01000003.1"/>
</dbReference>
<gene>
    <name evidence="3" type="ORF">SAMN05216200_102291</name>
</gene>
<dbReference type="NCBIfam" id="TIGR02098">
    <property type="entry name" value="MJ0042_CXXC"/>
    <property type="match status" value="1"/>
</dbReference>
<feature type="compositionally biased region" description="Acidic residues" evidence="1">
    <location>
        <begin position="171"/>
        <end position="184"/>
    </location>
</feature>
<feature type="compositionally biased region" description="Low complexity" evidence="1">
    <location>
        <begin position="112"/>
        <end position="121"/>
    </location>
</feature>
<accession>A0A1M7SE89</accession>
<evidence type="ECO:0000313" key="3">
    <source>
        <dbReference type="EMBL" id="SHN56754.1"/>
    </source>
</evidence>
<feature type="domain" description="Zinc finger/thioredoxin putative" evidence="2">
    <location>
        <begin position="1"/>
        <end position="35"/>
    </location>
</feature>
<feature type="compositionally biased region" description="Acidic residues" evidence="1">
    <location>
        <begin position="71"/>
        <end position="80"/>
    </location>
</feature>
<dbReference type="EMBL" id="FRDL01000002">
    <property type="protein sequence ID" value="SHN56754.1"/>
    <property type="molecule type" value="Genomic_DNA"/>
</dbReference>
<reference evidence="3 4" key="1">
    <citation type="submission" date="2016-12" db="EMBL/GenBank/DDBJ databases">
        <authorList>
            <person name="Song W.-J."/>
            <person name="Kurnit D.M."/>
        </authorList>
    </citation>
    <scope>NUCLEOTIDE SEQUENCE [LARGE SCALE GENOMIC DNA]</scope>
    <source>
        <strain evidence="3 4">CGMCC 1.10808</strain>
    </source>
</reference>
<dbReference type="InterPro" id="IPR011723">
    <property type="entry name" value="Znf/thioredoxin_put"/>
</dbReference>
<feature type="compositionally biased region" description="Low complexity" evidence="1">
    <location>
        <begin position="229"/>
        <end position="250"/>
    </location>
</feature>
<feature type="compositionally biased region" description="Acidic residues" evidence="1">
    <location>
        <begin position="204"/>
        <end position="214"/>
    </location>
</feature>
<dbReference type="STRING" id="1189325.SAMN04488119_103217"/>
<dbReference type="AlphaFoldDB" id="A0A1M7SE89"/>
<evidence type="ECO:0000256" key="1">
    <source>
        <dbReference type="SAM" id="MobiDB-lite"/>
    </source>
</evidence>